<dbReference type="EMBL" id="UYRT01082445">
    <property type="protein sequence ID" value="VDN26008.1"/>
    <property type="molecule type" value="Genomic_DNA"/>
</dbReference>
<accession>A0A183E3A5</accession>
<dbReference type="WBParaSite" id="GPUH_0001546701-mRNA-1">
    <property type="protein sequence ID" value="GPUH_0001546701-mRNA-1"/>
    <property type="gene ID" value="GPUH_0001546701"/>
</dbReference>
<sequence length="222" mass="25052">MVLIYYQRYEEEEDEFLRELENMRAQVSERPPLCEDVPVLGALCSLVGEIGELRRENKALRQRLNTVVEPKRGVVHRVSALLENRSNFIPKLIGRRAFNQSEIRSGARERLSTPPYKESLTASSYSTDISSDVSDPHRATLSTTRKKVAPPLVLPELSDSDIEHSIFFEVALPEFNDGKKAARGSRTTSRRSKVLSLSERTSPSSASSRDHSENMSMSRFAL</sequence>
<evidence type="ECO:0000256" key="1">
    <source>
        <dbReference type="SAM" id="MobiDB-lite"/>
    </source>
</evidence>
<name>A0A183E3A5_9BILA</name>
<proteinExistence type="predicted"/>
<evidence type="ECO:0000313" key="3">
    <source>
        <dbReference type="Proteomes" id="UP000271098"/>
    </source>
</evidence>
<feature type="compositionally biased region" description="Low complexity" evidence="1">
    <location>
        <begin position="196"/>
        <end position="207"/>
    </location>
</feature>
<dbReference type="AlphaFoldDB" id="A0A183E3A5"/>
<organism evidence="4">
    <name type="scientific">Gongylonema pulchrum</name>
    <dbReference type="NCBI Taxonomy" id="637853"/>
    <lineage>
        <taxon>Eukaryota</taxon>
        <taxon>Metazoa</taxon>
        <taxon>Ecdysozoa</taxon>
        <taxon>Nematoda</taxon>
        <taxon>Chromadorea</taxon>
        <taxon>Rhabditida</taxon>
        <taxon>Spirurina</taxon>
        <taxon>Spiruromorpha</taxon>
        <taxon>Spiruroidea</taxon>
        <taxon>Gongylonematidae</taxon>
        <taxon>Gongylonema</taxon>
    </lineage>
</organism>
<feature type="compositionally biased region" description="Low complexity" evidence="1">
    <location>
        <begin position="119"/>
        <end position="133"/>
    </location>
</feature>
<feature type="region of interest" description="Disordered" evidence="1">
    <location>
        <begin position="105"/>
        <end position="144"/>
    </location>
</feature>
<gene>
    <name evidence="2" type="ORF">GPUH_LOCUS15446</name>
</gene>
<evidence type="ECO:0000313" key="4">
    <source>
        <dbReference type="WBParaSite" id="GPUH_0001546701-mRNA-1"/>
    </source>
</evidence>
<reference evidence="2 3" key="2">
    <citation type="submission" date="2018-11" db="EMBL/GenBank/DDBJ databases">
        <authorList>
            <consortium name="Pathogen Informatics"/>
        </authorList>
    </citation>
    <scope>NUCLEOTIDE SEQUENCE [LARGE SCALE GENOMIC DNA]</scope>
</reference>
<evidence type="ECO:0000313" key="2">
    <source>
        <dbReference type="EMBL" id="VDN26008.1"/>
    </source>
</evidence>
<reference evidence="4" key="1">
    <citation type="submission" date="2016-06" db="UniProtKB">
        <authorList>
            <consortium name="WormBaseParasite"/>
        </authorList>
    </citation>
    <scope>IDENTIFICATION</scope>
</reference>
<feature type="region of interest" description="Disordered" evidence="1">
    <location>
        <begin position="179"/>
        <end position="222"/>
    </location>
</feature>
<dbReference type="OrthoDB" id="5804550at2759"/>
<dbReference type="Proteomes" id="UP000271098">
    <property type="component" value="Unassembled WGS sequence"/>
</dbReference>
<protein>
    <submittedName>
        <fullName evidence="2 4">Uncharacterized protein</fullName>
    </submittedName>
</protein>
<keyword evidence="3" id="KW-1185">Reference proteome</keyword>